<feature type="signal peptide" evidence="1">
    <location>
        <begin position="1"/>
        <end position="20"/>
    </location>
</feature>
<name>A0AA38M896_9CUCU</name>
<dbReference type="NCBIfam" id="NF040941">
    <property type="entry name" value="GGGWT_bact"/>
    <property type="match status" value="1"/>
</dbReference>
<evidence type="ECO:0000313" key="3">
    <source>
        <dbReference type="EMBL" id="KAJ3647168.1"/>
    </source>
</evidence>
<evidence type="ECO:0000259" key="2">
    <source>
        <dbReference type="PROSITE" id="PS51406"/>
    </source>
</evidence>
<dbReference type="CDD" id="cd00087">
    <property type="entry name" value="FReD"/>
    <property type="match status" value="1"/>
</dbReference>
<proteinExistence type="predicted"/>
<dbReference type="Pfam" id="PF00147">
    <property type="entry name" value="Fibrinogen_C"/>
    <property type="match status" value="1"/>
</dbReference>
<dbReference type="Proteomes" id="UP001168821">
    <property type="component" value="Unassembled WGS sequence"/>
</dbReference>
<feature type="domain" description="Fibrinogen C-terminal" evidence="2">
    <location>
        <begin position="179"/>
        <end position="397"/>
    </location>
</feature>
<organism evidence="3 4">
    <name type="scientific">Zophobas morio</name>
    <dbReference type="NCBI Taxonomy" id="2755281"/>
    <lineage>
        <taxon>Eukaryota</taxon>
        <taxon>Metazoa</taxon>
        <taxon>Ecdysozoa</taxon>
        <taxon>Arthropoda</taxon>
        <taxon>Hexapoda</taxon>
        <taxon>Insecta</taxon>
        <taxon>Pterygota</taxon>
        <taxon>Neoptera</taxon>
        <taxon>Endopterygota</taxon>
        <taxon>Coleoptera</taxon>
        <taxon>Polyphaga</taxon>
        <taxon>Cucujiformia</taxon>
        <taxon>Tenebrionidae</taxon>
        <taxon>Zophobas</taxon>
    </lineage>
</organism>
<reference evidence="3" key="1">
    <citation type="journal article" date="2023" name="G3 (Bethesda)">
        <title>Whole genome assemblies of Zophobas morio and Tenebrio molitor.</title>
        <authorList>
            <person name="Kaur S."/>
            <person name="Stinson S.A."/>
            <person name="diCenzo G.C."/>
        </authorList>
    </citation>
    <scope>NUCLEOTIDE SEQUENCE</scope>
    <source>
        <strain evidence="3">QUZm001</strain>
    </source>
</reference>
<dbReference type="PANTHER" id="PTHR19143">
    <property type="entry name" value="FIBRINOGEN/TENASCIN/ANGIOPOEITIN"/>
    <property type="match status" value="1"/>
</dbReference>
<feature type="chain" id="PRO_5041467296" description="Fibrinogen C-terminal domain-containing protein" evidence="1">
    <location>
        <begin position="21"/>
        <end position="398"/>
    </location>
</feature>
<dbReference type="AlphaFoldDB" id="A0AA38M896"/>
<dbReference type="InterPro" id="IPR036056">
    <property type="entry name" value="Fibrinogen-like_C"/>
</dbReference>
<dbReference type="EMBL" id="JALNTZ010000007">
    <property type="protein sequence ID" value="KAJ3647168.1"/>
    <property type="molecule type" value="Genomic_DNA"/>
</dbReference>
<dbReference type="InterPro" id="IPR050373">
    <property type="entry name" value="Fibrinogen_C-term_domain"/>
</dbReference>
<dbReference type="GO" id="GO:0005615">
    <property type="term" value="C:extracellular space"/>
    <property type="evidence" value="ECO:0007669"/>
    <property type="project" value="TreeGrafter"/>
</dbReference>
<sequence>MLFKLLTVFFALCVAKSALFEDLDEPEGVEESVLLEQVDEPKSFSIISTSQRPSEFQYLENRVERLEFHLEIRAALSAINDSLKYLERTKHEIINEVDTKLKSFDENLRDFLREIKQEIVNETQQSLADTELKMKTQLETTKMEIVAKTKKLEGSDEIETIKKQLISLNDKIATYMEKQKDEYVPADCTEVQERVNVSGIYRIRPKSETFSVWCDMTTRGGGWVYVINRFDGSQNFFLNWTDYKQGFGNLSGEHWLGLEHLHQLTSNKPTELLFELVDWDSKKVHALYSNFKVASESDYYKITSIGNYTGTVGDSFNYHLNQGFSTVDHGNPPNKNDCPNFRSGAWWYDDCYHVHLTGSYIKNPTASSNFKSAIKWQSFHDFNYSLKEARMMIRQRKN</sequence>
<evidence type="ECO:0000313" key="4">
    <source>
        <dbReference type="Proteomes" id="UP001168821"/>
    </source>
</evidence>
<evidence type="ECO:0000256" key="1">
    <source>
        <dbReference type="SAM" id="SignalP"/>
    </source>
</evidence>
<dbReference type="Gene3D" id="3.90.215.10">
    <property type="entry name" value="Gamma Fibrinogen, chain A, domain 1"/>
    <property type="match status" value="1"/>
</dbReference>
<dbReference type="InterPro" id="IPR002181">
    <property type="entry name" value="Fibrinogen_a/b/g_C_dom"/>
</dbReference>
<keyword evidence="1" id="KW-0732">Signal</keyword>
<accession>A0AA38M896</accession>
<dbReference type="SMART" id="SM00186">
    <property type="entry name" value="FBG"/>
    <property type="match status" value="1"/>
</dbReference>
<keyword evidence="4" id="KW-1185">Reference proteome</keyword>
<protein>
    <recommendedName>
        <fullName evidence="2">Fibrinogen C-terminal domain-containing protein</fullName>
    </recommendedName>
</protein>
<dbReference type="SUPFAM" id="SSF56496">
    <property type="entry name" value="Fibrinogen C-terminal domain-like"/>
    <property type="match status" value="1"/>
</dbReference>
<comment type="caution">
    <text evidence="3">The sequence shown here is derived from an EMBL/GenBank/DDBJ whole genome shotgun (WGS) entry which is preliminary data.</text>
</comment>
<dbReference type="InterPro" id="IPR014716">
    <property type="entry name" value="Fibrinogen_a/b/g_C_1"/>
</dbReference>
<gene>
    <name evidence="3" type="ORF">Zmor_024702</name>
</gene>
<dbReference type="PROSITE" id="PS51406">
    <property type="entry name" value="FIBRINOGEN_C_2"/>
    <property type="match status" value="1"/>
</dbReference>
<dbReference type="PANTHER" id="PTHR19143:SF458">
    <property type="entry name" value="FIBRINOGEN C-TERMINAL DOMAIN-CONTAINING PROTEIN-RELATED"/>
    <property type="match status" value="1"/>
</dbReference>